<dbReference type="CDD" id="cd07035">
    <property type="entry name" value="TPP_PYR_POX_like"/>
    <property type="match status" value="1"/>
</dbReference>
<dbReference type="CDD" id="cd02002">
    <property type="entry name" value="TPP_BFDC"/>
    <property type="match status" value="1"/>
</dbReference>
<dbReference type="Pfam" id="PF02776">
    <property type="entry name" value="TPP_enzyme_N"/>
    <property type="match status" value="1"/>
</dbReference>
<dbReference type="PANTHER" id="PTHR18968:SF86">
    <property type="entry name" value="ACETOLACTATE SYNTHASE LARGE SUBUNIT ILVX-RELATED"/>
    <property type="match status" value="1"/>
</dbReference>
<gene>
    <name evidence="5" type="ORF">BCM14_2014</name>
</gene>
<protein>
    <submittedName>
        <fullName evidence="5">Acetolactate synthase-1/2/3 large subunit</fullName>
    </submittedName>
</protein>
<comment type="similarity">
    <text evidence="1">Belongs to the TPP enzyme family.</text>
</comment>
<evidence type="ECO:0000313" key="6">
    <source>
        <dbReference type="Proteomes" id="UP000238308"/>
    </source>
</evidence>
<dbReference type="InterPro" id="IPR011766">
    <property type="entry name" value="TPP_enzyme_TPP-bd"/>
</dbReference>
<feature type="domain" description="Thiamine pyrophosphate enzyme N-terminal TPP-binding" evidence="4">
    <location>
        <begin position="1"/>
        <end position="108"/>
    </location>
</feature>
<keyword evidence="6" id="KW-1185">Reference proteome</keyword>
<evidence type="ECO:0000259" key="4">
    <source>
        <dbReference type="Pfam" id="PF02776"/>
    </source>
</evidence>
<dbReference type="Proteomes" id="UP000238308">
    <property type="component" value="Unassembled WGS sequence"/>
</dbReference>
<evidence type="ECO:0000256" key="2">
    <source>
        <dbReference type="ARBA" id="ARBA00023052"/>
    </source>
</evidence>
<dbReference type="RefSeq" id="WP_106227863.1">
    <property type="nucleotide sequence ID" value="NZ_PVTV01000014.1"/>
</dbReference>
<dbReference type="GO" id="GO:0050660">
    <property type="term" value="F:flavin adenine dinucleotide binding"/>
    <property type="evidence" value="ECO:0007669"/>
    <property type="project" value="TreeGrafter"/>
</dbReference>
<dbReference type="OrthoDB" id="2254214at2"/>
<organism evidence="5 6">
    <name type="scientific">Jezberella montanilacus</name>
    <dbReference type="NCBI Taxonomy" id="323426"/>
    <lineage>
        <taxon>Bacteria</taxon>
        <taxon>Pseudomonadati</taxon>
        <taxon>Pseudomonadota</taxon>
        <taxon>Betaproteobacteria</taxon>
        <taxon>Burkholderiales</taxon>
        <taxon>Alcaligenaceae</taxon>
        <taxon>Jezberella</taxon>
    </lineage>
</organism>
<accession>A0A2T0XF35</accession>
<dbReference type="InterPro" id="IPR029061">
    <property type="entry name" value="THDP-binding"/>
</dbReference>
<dbReference type="AlphaFoldDB" id="A0A2T0XF35"/>
<dbReference type="InterPro" id="IPR045229">
    <property type="entry name" value="TPP_enz"/>
</dbReference>
<sequence length="521" mass="54425">MNGSEAMVQTLLAAGIDTCFANPGTSEMHFVSALDRATQMRCVLGLFEGVVTGGADGYYRMAEKPAATLLHLGPGLGNGLANLHNAKRAHSGIVNIVGQHALDHIHNDAPLNSDVEAVARPMSHWVKTTRSATEAPMDTAEAISQATSTPGRIATLVLPANCAWESADPGRYASAPAQTAAAPLTDSILAIAKILSDKNLATQTTLLLGGAALRAKAAMLAGRIAGKTGCKLASEPRNPRMERGRGRVNIRPLPFPVAGAVEMLKETRHLVLIGAAPPVAFFAYPDKPRMIKQPDCEVHTLATLTHDLEATLQGLCDALDAGSATPADFADEDKIITELPTGAANADNVGYVIAATLPPNAILIDEAVTSGRQLFKTMPMAQAHDCLDITGGSIGFGLPCAVGAAVACPDRKVVALVGDGSAMYTIQSLWTMAREQLDVTVVIFANRSYRILRGELTNMGGPAAGANAARMLDLDKPNLDFVAIAKGHGVPGIQVNKLEDLAAALRVAAAEKGPKLIELVM</sequence>
<dbReference type="Pfam" id="PF02775">
    <property type="entry name" value="TPP_enzyme_C"/>
    <property type="match status" value="1"/>
</dbReference>
<reference evidence="5 6" key="1">
    <citation type="submission" date="2018-03" db="EMBL/GenBank/DDBJ databases">
        <title>Genomic Encyclopedia of Type Strains, Phase III (KMG-III): the genomes of soil and plant-associated and newly described type strains.</title>
        <authorList>
            <person name="Whitman W."/>
        </authorList>
    </citation>
    <scope>NUCLEOTIDE SEQUENCE [LARGE SCALE GENOMIC DNA]</scope>
    <source>
        <strain evidence="5 6">MWH-P2sevCIIIb</strain>
    </source>
</reference>
<dbReference type="Gene3D" id="3.40.50.970">
    <property type="match status" value="2"/>
</dbReference>
<dbReference type="InterPro" id="IPR000399">
    <property type="entry name" value="TPP-bd_CS"/>
</dbReference>
<evidence type="ECO:0000256" key="1">
    <source>
        <dbReference type="ARBA" id="ARBA00007812"/>
    </source>
</evidence>
<dbReference type="PROSITE" id="PS00187">
    <property type="entry name" value="TPP_ENZYMES"/>
    <property type="match status" value="1"/>
</dbReference>
<dbReference type="InterPro" id="IPR012001">
    <property type="entry name" value="Thiamin_PyroP_enz_TPP-bd_dom"/>
</dbReference>
<evidence type="ECO:0000259" key="3">
    <source>
        <dbReference type="Pfam" id="PF02775"/>
    </source>
</evidence>
<dbReference type="NCBIfam" id="NF005760">
    <property type="entry name" value="PRK07586.1"/>
    <property type="match status" value="1"/>
</dbReference>
<dbReference type="SUPFAM" id="SSF52518">
    <property type="entry name" value="Thiamin diphosphate-binding fold (THDP-binding)"/>
    <property type="match status" value="2"/>
</dbReference>
<evidence type="ECO:0000313" key="5">
    <source>
        <dbReference type="EMBL" id="PRY97554.1"/>
    </source>
</evidence>
<dbReference type="GO" id="GO:0030976">
    <property type="term" value="F:thiamine pyrophosphate binding"/>
    <property type="evidence" value="ECO:0007669"/>
    <property type="project" value="InterPro"/>
</dbReference>
<comment type="caution">
    <text evidence="5">The sequence shown here is derived from an EMBL/GenBank/DDBJ whole genome shotgun (WGS) entry which is preliminary data.</text>
</comment>
<dbReference type="GO" id="GO:0044281">
    <property type="term" value="P:small molecule metabolic process"/>
    <property type="evidence" value="ECO:0007669"/>
    <property type="project" value="UniProtKB-ARBA"/>
</dbReference>
<keyword evidence="2" id="KW-0786">Thiamine pyrophosphate</keyword>
<feature type="domain" description="Thiamine pyrophosphate enzyme TPP-binding" evidence="3">
    <location>
        <begin position="375"/>
        <end position="518"/>
    </location>
</feature>
<dbReference type="PANTHER" id="PTHR18968">
    <property type="entry name" value="THIAMINE PYROPHOSPHATE ENZYMES"/>
    <property type="match status" value="1"/>
</dbReference>
<dbReference type="EMBL" id="PVTV01000014">
    <property type="protein sequence ID" value="PRY97554.1"/>
    <property type="molecule type" value="Genomic_DNA"/>
</dbReference>
<dbReference type="GO" id="GO:0003984">
    <property type="term" value="F:acetolactate synthase activity"/>
    <property type="evidence" value="ECO:0007669"/>
    <property type="project" value="TreeGrafter"/>
</dbReference>
<name>A0A2T0XF35_9BURK</name>
<proteinExistence type="inferred from homology"/>
<dbReference type="GO" id="GO:0000287">
    <property type="term" value="F:magnesium ion binding"/>
    <property type="evidence" value="ECO:0007669"/>
    <property type="project" value="InterPro"/>
</dbReference>